<evidence type="ECO:0000313" key="1">
    <source>
        <dbReference type="EMBL" id="PQQ67761.1"/>
    </source>
</evidence>
<dbReference type="OrthoDB" id="1788793at2"/>
<name>A0A2S8RDB2_9FIRM</name>
<dbReference type="Proteomes" id="UP000239720">
    <property type="component" value="Unassembled WGS sequence"/>
</dbReference>
<organism evidence="1 2">
    <name type="scientific">Acetivibrio saccincola</name>
    <dbReference type="NCBI Taxonomy" id="1677857"/>
    <lineage>
        <taxon>Bacteria</taxon>
        <taxon>Bacillati</taxon>
        <taxon>Bacillota</taxon>
        <taxon>Clostridia</taxon>
        <taxon>Eubacteriales</taxon>
        <taxon>Oscillospiraceae</taxon>
        <taxon>Acetivibrio</taxon>
    </lineage>
</organism>
<dbReference type="RefSeq" id="WP_105368459.1">
    <property type="nucleotide sequence ID" value="NZ_NEMB01000003.1"/>
</dbReference>
<sequence length="286" mass="32576">MKKYIIKILIISLLIQVINITVSTSSTNIKTVEESLDIANKYLQENVLGYYGYFKETNINGDEINEVLAVKGTPAFSDMPIFVYGSEERASIDAVKKGAIKVIKRPDEEGIPQYRCLGYTYSGDLFANPVFPPDYPSSQNVKTLNGRWVKEPWDYKHPYIQQWIKQRIFVPDRLLRSTGRRDFFAANIVDGPEPQYFSDGGSVEDYVHIIQPPTMHSWGLGIGFYFHNNGQNLRYKTFLLMPFEMLKKDISVQAESIPVGAGAERKVLVGINIKSTFTEDETTDYE</sequence>
<reference evidence="1 2" key="1">
    <citation type="journal article" date="2018" name="Syst. Appl. Microbiol.">
        <title>Characterization and high-quality draft genome sequence of Herbivorax saccincola A7, an anaerobic, alkaliphilic, thermophilic, cellulolytic, and xylanolytic bacterium.</title>
        <authorList>
            <person name="Aikawa S."/>
            <person name="Baramee S."/>
            <person name="Sermsathanaswadi J."/>
            <person name="Thianheng P."/>
            <person name="Tachaapaikoon C."/>
            <person name="Shikata A."/>
            <person name="Waeonukul R."/>
            <person name="Pason P."/>
            <person name="Ratanakhanokchai K."/>
            <person name="Kosugi A."/>
        </authorList>
    </citation>
    <scope>NUCLEOTIDE SEQUENCE [LARGE SCALE GENOMIC DNA]</scope>
    <source>
        <strain evidence="1 2">A7</strain>
    </source>
</reference>
<proteinExistence type="predicted"/>
<comment type="caution">
    <text evidence="1">The sequence shown here is derived from an EMBL/GenBank/DDBJ whole genome shotgun (WGS) entry which is preliminary data.</text>
</comment>
<accession>A0A2S8RDB2</accession>
<dbReference type="EMBL" id="NEMB01000003">
    <property type="protein sequence ID" value="PQQ67761.1"/>
    <property type="molecule type" value="Genomic_DNA"/>
</dbReference>
<protein>
    <submittedName>
        <fullName evidence="1">Uncharacterized protein</fullName>
    </submittedName>
</protein>
<evidence type="ECO:0000313" key="2">
    <source>
        <dbReference type="Proteomes" id="UP000239720"/>
    </source>
</evidence>
<dbReference type="NCBIfam" id="NF047340">
    <property type="entry name" value="Athe_2463_dom"/>
    <property type="match status" value="1"/>
</dbReference>
<gene>
    <name evidence="1" type="ORF">B9R14_14055</name>
</gene>
<dbReference type="AlphaFoldDB" id="A0A2S8RDB2"/>